<protein>
    <submittedName>
        <fullName evidence="2">Uncharacterized protein</fullName>
    </submittedName>
</protein>
<keyword evidence="1" id="KW-1133">Transmembrane helix</keyword>
<keyword evidence="1" id="KW-0812">Transmembrane</keyword>
<feature type="transmembrane region" description="Helical" evidence="1">
    <location>
        <begin position="636"/>
        <end position="656"/>
    </location>
</feature>
<dbReference type="EMBL" id="MN508356">
    <property type="protein sequence ID" value="QFR59698.1"/>
    <property type="molecule type" value="Genomic_DNA"/>
</dbReference>
<organism evidence="2 3">
    <name type="scientific">Acinetobacter phage VB_ApiP_XC38</name>
    <dbReference type="NCBI Taxonomy" id="2655002"/>
    <lineage>
        <taxon>Viruses</taxon>
        <taxon>Duplodnaviria</taxon>
        <taxon>Heunggongvirae</taxon>
        <taxon>Uroviricota</taxon>
        <taxon>Caudoviricetes</taxon>
        <taxon>Schitoviridae</taxon>
        <taxon>Exceevirus</taxon>
        <taxon>Exceevirus Xc38</taxon>
    </lineage>
</organism>
<keyword evidence="1" id="KW-0472">Membrane</keyword>
<dbReference type="Proteomes" id="UP000326537">
    <property type="component" value="Segment"/>
</dbReference>
<feature type="transmembrane region" description="Helical" evidence="1">
    <location>
        <begin position="607"/>
        <end position="630"/>
    </location>
</feature>
<evidence type="ECO:0000313" key="2">
    <source>
        <dbReference type="EMBL" id="QFR59698.1"/>
    </source>
</evidence>
<sequence length="795" mass="88883">MGLLKTKKKTYVNTSVSRMVADEDIVPSHRMAVLDYAMSQSSSSVRLSAASLSDYLIRATTNNIVARARKTRRMAKRDNYVFGLPESTMYQDDGIDIKAAVTEVLETMYPGGVIVKDAYFGPMNNFYFLRPILNRKYGYNYDTNELVEESRRIGFKCYMESARIEYSIYTDTALIDPDTLMQYGESAEAGYTPFRAANPNAAQVPWSKAGISDYDVAKVKVVYADAEGKKQTYTLTIDYLEYENSSKPPVNGLDDSDTNNIDPDAQAPIVDQTLDGQHYYQANYEYIDNGVAHKDTFIYLYGSGLNTKLDNLFKVGDKFGEYIPRIYARLGGKKLNEDKDTDEYKSMTRICRTQGMNWTNWVDEVHKSVGSLEYVTQIYMTYSAPANTQDQTILDYLFRYFEGMYGQLPDKRPTTNFGDLNREFLKGGTKLGQTYEIKDNYYTQRMNLDALGYEDIVGSIGEVGTLNSELKTNVVTIGRPGSTSSFRPKSTVKCHYYRKQLTPTVYREYRVYGLSIVEVVAGGNYTTAAGGDENLLIPLDLSIDHGISPRKMEELYTKCMYIVLNTLQVVKTKWYQTGIFKAIMFIVAVVVSYFFPPAGVAMWTWMAAAYAVIQAVVIGLLIQVAVKLLVKLGVDVGTAAAVIAAVALVYGGFTALSKTTGLGGMSTIQLLQLSSQAFSASSQGYALQTKNAIKEFNSLMTELSEENKEIQRKARELGMGNHGPLLLYEQPYDIGIRIGESPDDYIERSIHTTNVASTVYSLIEMNVDMGLQLPTTTGILRNLQEQTDELSILGI</sequence>
<name>A0A5P8PQZ3_9CAUD</name>
<keyword evidence="3" id="KW-1185">Reference proteome</keyword>
<evidence type="ECO:0000313" key="3">
    <source>
        <dbReference type="Proteomes" id="UP000326537"/>
    </source>
</evidence>
<evidence type="ECO:0000256" key="1">
    <source>
        <dbReference type="SAM" id="Phobius"/>
    </source>
</evidence>
<accession>A0A5P8PQZ3</accession>
<reference evidence="2 3" key="1">
    <citation type="submission" date="2019-09" db="EMBL/GenBank/DDBJ databases">
        <title>The characteristics and genome analysis of VB_ApiP_XC38, a novel N4-like phage Infecting Acinetobacter pittii.</title>
        <authorList>
            <person name="Cheng M."/>
        </authorList>
    </citation>
    <scope>NUCLEOTIDE SEQUENCE [LARGE SCALE GENOMIC DNA]</scope>
</reference>
<feature type="transmembrane region" description="Helical" evidence="1">
    <location>
        <begin position="574"/>
        <end position="595"/>
    </location>
</feature>
<gene>
    <name evidence="2" type="ORF">VBApiPXC38_11</name>
</gene>
<proteinExistence type="predicted"/>